<evidence type="ECO:0000259" key="5">
    <source>
        <dbReference type="PROSITE" id="PS51767"/>
    </source>
</evidence>
<name>A0A9P7GFE0_9AGAR</name>
<feature type="active site" evidence="3">
    <location>
        <position position="93"/>
    </location>
</feature>
<dbReference type="PRINTS" id="PR00792">
    <property type="entry name" value="PEPSIN"/>
</dbReference>
<evidence type="ECO:0000256" key="2">
    <source>
        <dbReference type="ARBA" id="ARBA00022750"/>
    </source>
</evidence>
<sequence length="399" mass="42766">MSRFVINAIPFETRIIHDAKQILARDRERAEKLFTGVHAHGPNAFHSKKKKVRNNANATAARSLVDATDAGSIAYTVPVNVGQPPKTFSLLLDIGSSNIWVGADKDYRPSSTSVNHEKTIVGPFRISGDVIGTEYTDQVTLGGNLVVKNQTIGIATSARGFSGVDGILGIGPVDLTSGSTSKTAVAPVTQNLFESGILPTVATGMSYIPSSSAIANGEITFGAADTAKFTGSIDYVPITKISPADQYWGVDQDLSYGDSVQLLMSSAGIVDSGTTLLLLASDAFRSYCRATGAEEDEATGLFTVTEDQFASMESLFFTIGSETYEFAPNAQIWPRKLNDTIGGEEDKIYLIVADMGRPSGDGLDFINGFVFLQRFYTVFDTTNSRVGLARTKYTNVEIN</sequence>
<dbReference type="InterPro" id="IPR001461">
    <property type="entry name" value="Aspartic_peptidase_A1"/>
</dbReference>
<dbReference type="InterPro" id="IPR001969">
    <property type="entry name" value="Aspartic_peptidase_AS"/>
</dbReference>
<comment type="similarity">
    <text evidence="1 4">Belongs to the peptidase A1 family.</text>
</comment>
<evidence type="ECO:0000256" key="1">
    <source>
        <dbReference type="ARBA" id="ARBA00007447"/>
    </source>
</evidence>
<dbReference type="PROSITE" id="PS51767">
    <property type="entry name" value="PEPTIDASE_A1"/>
    <property type="match status" value="1"/>
</dbReference>
<feature type="active site" evidence="3">
    <location>
        <position position="271"/>
    </location>
</feature>
<keyword evidence="4" id="KW-0645">Protease</keyword>
<dbReference type="PANTHER" id="PTHR47966:SF51">
    <property type="entry name" value="BETA-SITE APP-CLEAVING ENZYME, ISOFORM A-RELATED"/>
    <property type="match status" value="1"/>
</dbReference>
<keyword evidence="7" id="KW-1185">Reference proteome</keyword>
<dbReference type="GO" id="GO:0004190">
    <property type="term" value="F:aspartic-type endopeptidase activity"/>
    <property type="evidence" value="ECO:0007669"/>
    <property type="project" value="UniProtKB-KW"/>
</dbReference>
<keyword evidence="4" id="KW-0378">Hydrolase</keyword>
<dbReference type="InterPro" id="IPR021109">
    <property type="entry name" value="Peptidase_aspartic_dom_sf"/>
</dbReference>
<proteinExistence type="inferred from homology"/>
<organism evidence="6 7">
    <name type="scientific">Asterophora parasitica</name>
    <dbReference type="NCBI Taxonomy" id="117018"/>
    <lineage>
        <taxon>Eukaryota</taxon>
        <taxon>Fungi</taxon>
        <taxon>Dikarya</taxon>
        <taxon>Basidiomycota</taxon>
        <taxon>Agaricomycotina</taxon>
        <taxon>Agaricomycetes</taxon>
        <taxon>Agaricomycetidae</taxon>
        <taxon>Agaricales</taxon>
        <taxon>Tricholomatineae</taxon>
        <taxon>Lyophyllaceae</taxon>
        <taxon>Asterophora</taxon>
    </lineage>
</organism>
<evidence type="ECO:0000256" key="4">
    <source>
        <dbReference type="RuleBase" id="RU000454"/>
    </source>
</evidence>
<accession>A0A9P7GFE0</accession>
<gene>
    <name evidence="6" type="ORF">DXG03_004588</name>
</gene>
<dbReference type="AlphaFoldDB" id="A0A9P7GFE0"/>
<dbReference type="OrthoDB" id="660550at2759"/>
<dbReference type="InterPro" id="IPR034164">
    <property type="entry name" value="Pepsin-like_dom"/>
</dbReference>
<comment type="caution">
    <text evidence="6">The sequence shown here is derived from an EMBL/GenBank/DDBJ whole genome shotgun (WGS) entry which is preliminary data.</text>
</comment>
<dbReference type="CDD" id="cd05471">
    <property type="entry name" value="pepsin_like"/>
    <property type="match status" value="1"/>
</dbReference>
<dbReference type="GO" id="GO:0006508">
    <property type="term" value="P:proteolysis"/>
    <property type="evidence" value="ECO:0007669"/>
    <property type="project" value="UniProtKB-KW"/>
</dbReference>
<reference evidence="6" key="1">
    <citation type="submission" date="2020-07" db="EMBL/GenBank/DDBJ databases">
        <authorList>
            <person name="Nieuwenhuis M."/>
            <person name="Van De Peppel L.J.J."/>
        </authorList>
    </citation>
    <scope>NUCLEOTIDE SEQUENCE</scope>
    <source>
        <strain evidence="6">AP01</strain>
        <tissue evidence="6">Mycelium</tissue>
    </source>
</reference>
<dbReference type="Proteomes" id="UP000775547">
    <property type="component" value="Unassembled WGS sequence"/>
</dbReference>
<dbReference type="SUPFAM" id="SSF50630">
    <property type="entry name" value="Acid proteases"/>
    <property type="match status" value="1"/>
</dbReference>
<dbReference type="Gene3D" id="2.40.70.10">
    <property type="entry name" value="Acid Proteases"/>
    <property type="match status" value="2"/>
</dbReference>
<protein>
    <recommendedName>
        <fullName evidence="5">Peptidase A1 domain-containing protein</fullName>
    </recommendedName>
</protein>
<keyword evidence="2 4" id="KW-0064">Aspartyl protease</keyword>
<evidence type="ECO:0000313" key="7">
    <source>
        <dbReference type="Proteomes" id="UP000775547"/>
    </source>
</evidence>
<dbReference type="PANTHER" id="PTHR47966">
    <property type="entry name" value="BETA-SITE APP-CLEAVING ENZYME, ISOFORM A-RELATED"/>
    <property type="match status" value="1"/>
</dbReference>
<evidence type="ECO:0000313" key="6">
    <source>
        <dbReference type="EMBL" id="KAG5645987.1"/>
    </source>
</evidence>
<dbReference type="Pfam" id="PF00026">
    <property type="entry name" value="Asp"/>
    <property type="match status" value="1"/>
</dbReference>
<dbReference type="PROSITE" id="PS00141">
    <property type="entry name" value="ASP_PROTEASE"/>
    <property type="match status" value="1"/>
</dbReference>
<feature type="domain" description="Peptidase A1" evidence="5">
    <location>
        <begin position="75"/>
        <end position="389"/>
    </location>
</feature>
<dbReference type="EMBL" id="JABCKV010000028">
    <property type="protein sequence ID" value="KAG5645987.1"/>
    <property type="molecule type" value="Genomic_DNA"/>
</dbReference>
<reference evidence="6" key="2">
    <citation type="submission" date="2021-10" db="EMBL/GenBank/DDBJ databases">
        <title>Phylogenomics reveals ancestral predisposition of the termite-cultivated fungus Termitomyces towards a domesticated lifestyle.</title>
        <authorList>
            <person name="Auxier B."/>
            <person name="Grum-Grzhimaylo A."/>
            <person name="Cardenas M.E."/>
            <person name="Lodge J.D."/>
            <person name="Laessoe T."/>
            <person name="Pedersen O."/>
            <person name="Smith M.E."/>
            <person name="Kuyper T.W."/>
            <person name="Franco-Molano E.A."/>
            <person name="Baroni T.J."/>
            <person name="Aanen D.K."/>
        </authorList>
    </citation>
    <scope>NUCLEOTIDE SEQUENCE</scope>
    <source>
        <strain evidence="6">AP01</strain>
        <tissue evidence="6">Mycelium</tissue>
    </source>
</reference>
<evidence type="ECO:0000256" key="3">
    <source>
        <dbReference type="PIRSR" id="PIRSR601461-1"/>
    </source>
</evidence>
<dbReference type="InterPro" id="IPR033121">
    <property type="entry name" value="PEPTIDASE_A1"/>
</dbReference>